<sequence>MSSWAGRSLRSSQVCSALHGLRPLGLPPLAALLWQLSLRRLRRLQNRKNGIRRCAPHAY</sequence>
<name>H6L2P9_SAPGL</name>
<reference evidence="1 2" key="1">
    <citation type="journal article" date="2012" name="Stand. Genomic Sci.">
        <title>Complete genome sequencing and analysis of Saprospira grandis str. Lewin, a predatory marine bacterium.</title>
        <authorList>
            <person name="Saw J.H."/>
            <person name="Yuryev A."/>
            <person name="Kanbe M."/>
            <person name="Hou S."/>
            <person name="Young A.G."/>
            <person name="Aizawa S."/>
            <person name="Alam M."/>
        </authorList>
    </citation>
    <scope>NUCLEOTIDE SEQUENCE [LARGE SCALE GENOMIC DNA]</scope>
    <source>
        <strain evidence="1 2">Lewin</strain>
    </source>
</reference>
<dbReference type="Proteomes" id="UP000007519">
    <property type="component" value="Chromosome"/>
</dbReference>
<gene>
    <name evidence="1" type="ordered locus">SGRA_2075</name>
</gene>
<dbReference type="EMBL" id="CP002831">
    <property type="protein sequence ID" value="AFC24806.1"/>
    <property type="molecule type" value="Genomic_DNA"/>
</dbReference>
<keyword evidence="2" id="KW-1185">Reference proteome</keyword>
<evidence type="ECO:0000313" key="2">
    <source>
        <dbReference type="Proteomes" id="UP000007519"/>
    </source>
</evidence>
<organism evidence="1 2">
    <name type="scientific">Saprospira grandis (strain Lewin)</name>
    <dbReference type="NCBI Taxonomy" id="984262"/>
    <lineage>
        <taxon>Bacteria</taxon>
        <taxon>Pseudomonadati</taxon>
        <taxon>Bacteroidota</taxon>
        <taxon>Saprospiria</taxon>
        <taxon>Saprospirales</taxon>
        <taxon>Saprospiraceae</taxon>
        <taxon>Saprospira</taxon>
    </lineage>
</organism>
<dbReference type="HOGENOM" id="CLU_2958108_0_0_10"/>
<evidence type="ECO:0000313" key="1">
    <source>
        <dbReference type="EMBL" id="AFC24806.1"/>
    </source>
</evidence>
<protein>
    <submittedName>
        <fullName evidence="1">Uncharacterized protein</fullName>
    </submittedName>
</protein>
<dbReference type="KEGG" id="sgn:SGRA_2075"/>
<dbReference type="AlphaFoldDB" id="H6L2P9"/>
<accession>H6L2P9</accession>
<proteinExistence type="predicted"/>
<dbReference type="STRING" id="984262.SGRA_2075"/>